<evidence type="ECO:0000256" key="1">
    <source>
        <dbReference type="SAM" id="MobiDB-lite"/>
    </source>
</evidence>
<gene>
    <name evidence="3" type="ORF">EYB53_022785</name>
</gene>
<feature type="region of interest" description="Disordered" evidence="1">
    <location>
        <begin position="47"/>
        <end position="72"/>
    </location>
</feature>
<dbReference type="PANTHER" id="PTHR23150:SF19">
    <property type="entry name" value="FORMYLGLYCINE-GENERATING ENZYME"/>
    <property type="match status" value="1"/>
</dbReference>
<feature type="compositionally biased region" description="Pro residues" evidence="1">
    <location>
        <begin position="48"/>
        <end position="59"/>
    </location>
</feature>
<organism evidence="3 4">
    <name type="scientific">Candidatus Chloroploca mongolica</name>
    <dbReference type="NCBI Taxonomy" id="2528176"/>
    <lineage>
        <taxon>Bacteria</taxon>
        <taxon>Bacillati</taxon>
        <taxon>Chloroflexota</taxon>
        <taxon>Chloroflexia</taxon>
        <taxon>Chloroflexales</taxon>
        <taxon>Chloroflexineae</taxon>
        <taxon>Oscillochloridaceae</taxon>
        <taxon>Candidatus Chloroploca</taxon>
    </lineage>
</organism>
<feature type="domain" description="Sulfatase-modifying factor enzyme-like" evidence="2">
    <location>
        <begin position="759"/>
        <end position="986"/>
    </location>
</feature>
<dbReference type="Pfam" id="PF03781">
    <property type="entry name" value="FGE-sulfatase"/>
    <property type="match status" value="1"/>
</dbReference>
<sequence length="1000" mass="110232">MTQRRDELSAELAALEEELAATTHPRTRARLEADRAAVLEALAALAGEPPPAPASPPAPVDQSGQAGGLSLGAGNTIQGGVTTGDVIARDKYAQQIGTVHAGRDAFVAQQQTFNYYGASVEDVAPLLHTYLVELVGSCARLSLAEVAATDPKQTPLHLEAVYVGLEVQRQVEVPPPEPAAVRERAIRVIQGWGFAGVEAYAETYEVTVERALQFVTEQLGPAATHRRVRALETLAAQRCLVLTGAPGSGKSSFLNYLSICLAEAHGGASEALARLEPDWPHGPLLPVRALLRAFGAWVDAQPTHHRAASELFWEWLEHGARLSARLVGHLRQAFAHGQAMLLLDGLDEVPRGVEGATVRRVRAALDELGRGAGRVLVTCRVLDYQQPERQLATWPVEELAPLSSALREALIDRWLQSLEALQRLERGSAAVLATRLHQALHRRPELRRLAGNPLLLTMMIRLQAYDGNLPEEQVTLYRRSVELLLLQWRQDAAGRVALGEVLELPGWSESALNRLLDHLAYGAHARSVAGDGEQGADLPCEIVLQTAAAFFALFDPDRRYERAEKFLTYLNAHSNGILQRHDQQIYRFPHRTFQEYLAGRRLLSDEGWPDEQPEFVDRALACSARGPQWREAVLLAVSQHALEGRLRPVFSLATELVQRARANQTAADRILAAEVLAEVGHVRVAQQRPELWAMLQAELTHVIEACATADQARFPVVERVRAGFLLGTLGDQRMPVSLAAWQQRLTEREVPGAQAYFRLIPAGAYRIGSDADDPDAYDDERPQHLVPIPDAFWIARLPITNAQWQVWVAQGGEAAPFADDDDLNHPNQPVVGVTWEEAKAYCAWLTRELAAALPVGWVIRLPTEVEWEAAARGQAARRYPWGDTWREDSAAMADDRATRGASWTVPVGCYPTGATPEGLLDMAGNVWQWTLDRYHSYPGSEKPFTRETLVVVRGGGYNTDRTLVRCGARGWNHPYYTLHDQGFRVVVSPLVRTDVLNAGF</sequence>
<name>A0ABS4DGJ9_9CHLR</name>
<dbReference type="PANTHER" id="PTHR23150">
    <property type="entry name" value="SULFATASE MODIFYING FACTOR 1, 2"/>
    <property type="match status" value="1"/>
</dbReference>
<dbReference type="SUPFAM" id="SSF56436">
    <property type="entry name" value="C-type lectin-like"/>
    <property type="match status" value="1"/>
</dbReference>
<dbReference type="Gene3D" id="3.40.50.300">
    <property type="entry name" value="P-loop containing nucleotide triphosphate hydrolases"/>
    <property type="match status" value="1"/>
</dbReference>
<keyword evidence="4" id="KW-1185">Reference proteome</keyword>
<evidence type="ECO:0000313" key="3">
    <source>
        <dbReference type="EMBL" id="MBP1468557.1"/>
    </source>
</evidence>
<reference evidence="3 4" key="1">
    <citation type="submission" date="2021-03" db="EMBL/GenBank/DDBJ databases">
        <authorList>
            <person name="Grouzdev D.S."/>
        </authorList>
    </citation>
    <scope>NUCLEOTIDE SEQUENCE [LARGE SCALE GENOMIC DNA]</scope>
    <source>
        <strain evidence="3 4">M50-1</strain>
    </source>
</reference>
<evidence type="ECO:0000313" key="4">
    <source>
        <dbReference type="Proteomes" id="UP001193081"/>
    </source>
</evidence>
<dbReference type="RefSeq" id="WP_135481446.1">
    <property type="nucleotide sequence ID" value="NZ_SIJK02000075.1"/>
</dbReference>
<dbReference type="InterPro" id="IPR027417">
    <property type="entry name" value="P-loop_NTPase"/>
</dbReference>
<dbReference type="InterPro" id="IPR042095">
    <property type="entry name" value="SUMF_sf"/>
</dbReference>
<accession>A0ABS4DGJ9</accession>
<dbReference type="Gene3D" id="3.90.1580.10">
    <property type="entry name" value="paralog of FGE (formylglycine-generating enzyme)"/>
    <property type="match status" value="1"/>
</dbReference>
<dbReference type="InterPro" id="IPR051043">
    <property type="entry name" value="Sulfatase_Mod_Factor_Kinase"/>
</dbReference>
<dbReference type="SUPFAM" id="SSF52540">
    <property type="entry name" value="P-loop containing nucleoside triphosphate hydrolases"/>
    <property type="match status" value="1"/>
</dbReference>
<proteinExistence type="predicted"/>
<dbReference type="InterPro" id="IPR016187">
    <property type="entry name" value="CTDL_fold"/>
</dbReference>
<protein>
    <submittedName>
        <fullName evidence="3">SUMF1/EgtB/PvdO family nonheme iron enzyme</fullName>
    </submittedName>
</protein>
<comment type="caution">
    <text evidence="3">The sequence shown here is derived from an EMBL/GenBank/DDBJ whole genome shotgun (WGS) entry which is preliminary data.</text>
</comment>
<dbReference type="Proteomes" id="UP001193081">
    <property type="component" value="Unassembled WGS sequence"/>
</dbReference>
<evidence type="ECO:0000259" key="2">
    <source>
        <dbReference type="Pfam" id="PF03781"/>
    </source>
</evidence>
<dbReference type="InterPro" id="IPR005532">
    <property type="entry name" value="SUMF_dom"/>
</dbReference>
<dbReference type="EMBL" id="SIJK02000075">
    <property type="protein sequence ID" value="MBP1468557.1"/>
    <property type="molecule type" value="Genomic_DNA"/>
</dbReference>